<gene>
    <name evidence="4" type="ORF">TWF718_002248</name>
</gene>
<feature type="compositionally biased region" description="Polar residues" evidence="1">
    <location>
        <begin position="89"/>
        <end position="98"/>
    </location>
</feature>
<evidence type="ECO:0000313" key="4">
    <source>
        <dbReference type="EMBL" id="KAK6331702.1"/>
    </source>
</evidence>
<dbReference type="AlphaFoldDB" id="A0AAN8MN34"/>
<evidence type="ECO:0000256" key="1">
    <source>
        <dbReference type="SAM" id="MobiDB-lite"/>
    </source>
</evidence>
<evidence type="ECO:0000259" key="3">
    <source>
        <dbReference type="Pfam" id="PF14420"/>
    </source>
</evidence>
<dbReference type="Pfam" id="PF14420">
    <property type="entry name" value="Clr5"/>
    <property type="match status" value="1"/>
</dbReference>
<comment type="caution">
    <text evidence="4">The sequence shown here is derived from an EMBL/GenBank/DDBJ whole genome shotgun (WGS) entry which is preliminary data.</text>
</comment>
<protein>
    <recommendedName>
        <fullName evidence="6">Clr5 domain-containing protein</fullName>
    </recommendedName>
</protein>
<accession>A0AAN8MN34</accession>
<name>A0AAN8MN34_9PEZI</name>
<feature type="domain" description="UBL3-like ubiquitin" evidence="2">
    <location>
        <begin position="435"/>
        <end position="502"/>
    </location>
</feature>
<keyword evidence="5" id="KW-1185">Reference proteome</keyword>
<proteinExistence type="predicted"/>
<feature type="region of interest" description="Disordered" evidence="1">
    <location>
        <begin position="66"/>
        <end position="130"/>
    </location>
</feature>
<feature type="compositionally biased region" description="Basic and acidic residues" evidence="1">
    <location>
        <begin position="72"/>
        <end position="88"/>
    </location>
</feature>
<reference evidence="4 5" key="1">
    <citation type="submission" date="2019-10" db="EMBL/GenBank/DDBJ databases">
        <authorList>
            <person name="Palmer J.M."/>
        </authorList>
    </citation>
    <scope>NUCLEOTIDE SEQUENCE [LARGE SCALE GENOMIC DNA]</scope>
    <source>
        <strain evidence="4 5">TWF718</strain>
    </source>
</reference>
<feature type="compositionally biased region" description="Acidic residues" evidence="1">
    <location>
        <begin position="114"/>
        <end position="128"/>
    </location>
</feature>
<dbReference type="Proteomes" id="UP001313282">
    <property type="component" value="Unassembled WGS sequence"/>
</dbReference>
<feature type="domain" description="Clr5" evidence="3">
    <location>
        <begin position="1"/>
        <end position="54"/>
    </location>
</feature>
<evidence type="ECO:0000313" key="5">
    <source>
        <dbReference type="Proteomes" id="UP001313282"/>
    </source>
</evidence>
<dbReference type="InterPro" id="IPR039540">
    <property type="entry name" value="UBL3-like_ubiquitin_dom"/>
</dbReference>
<dbReference type="EMBL" id="JAVHNR010000010">
    <property type="protein sequence ID" value="KAK6331702.1"/>
    <property type="molecule type" value="Genomic_DNA"/>
</dbReference>
<organism evidence="4 5">
    <name type="scientific">Orbilia javanica</name>
    <dbReference type="NCBI Taxonomy" id="47235"/>
    <lineage>
        <taxon>Eukaryota</taxon>
        <taxon>Fungi</taxon>
        <taxon>Dikarya</taxon>
        <taxon>Ascomycota</taxon>
        <taxon>Pezizomycotina</taxon>
        <taxon>Orbiliomycetes</taxon>
        <taxon>Orbiliales</taxon>
        <taxon>Orbiliaceae</taxon>
        <taxon>Orbilia</taxon>
    </lineage>
</organism>
<evidence type="ECO:0000259" key="2">
    <source>
        <dbReference type="Pfam" id="PF13881"/>
    </source>
</evidence>
<sequence>MTYDWEKHKETLYGLYQDRMTYKEIREHMVHNYSFKASINSYKEMFKKQWGWDKYVRGATAGGSIVKRRSRSERQTVGRNRLDSKPEFNDSSIPQEPQYTLPRPPNPEDQGHDNEEEERENFENEDLAGEPFQSTANIRGTWALEPTNLEHSDVHGEDPWPYFQNSPKWWEHEGSPVCLWQPPYQSPNLCRCDEDFGIGGCYGYLRLPEKLRLLKSFGLISLLPPGDRAGFRADMLYILSTTIKMMETCYGKTTESAFGALEHDIWKLVRLLRRATLKRRERRPLDILHLGHLTFTLTLPILVFTTHDLSAIVYIRNVASLFFDLLVRAKAASAQSSLPPHILESLSQGRDDEDTDTLPDWMPLHTDGLISSYWAQYIHSNLRVRLSLHGDPVKHSLQQFGHHQRGRENAALLALGIKALSEEEGLIDSVYSMLHHKKGDEIGPHTHDMNANTQHQIKSDIAMNWPRETPEELKQPAIATLARTTKLLADNYKKIASPQIVFEIYDKFHRMLLTTSDVYPEAIANDDVDAVLCEFSTFCIHNGMHDQEAAIFDKILKSLEGRLPSSNGPLSPRSSLRLVPTLLWISKLSTVDSDLRVQRFNDELAGRIDKLYFPLIMMLRLDPVIPVWLEASSDHLEAIEDNVKCLRARTNNDKHRDIL</sequence>
<dbReference type="InterPro" id="IPR025676">
    <property type="entry name" value="Clr5_dom"/>
</dbReference>
<dbReference type="Pfam" id="PF13881">
    <property type="entry name" value="Rad60-SLD_2"/>
    <property type="match status" value="1"/>
</dbReference>
<evidence type="ECO:0008006" key="6">
    <source>
        <dbReference type="Google" id="ProtNLM"/>
    </source>
</evidence>